<proteinExistence type="predicted"/>
<keyword evidence="4" id="KW-1185">Reference proteome</keyword>
<feature type="coiled-coil region" evidence="1">
    <location>
        <begin position="446"/>
        <end position="480"/>
    </location>
</feature>
<organism evidence="3 4">
    <name type="scientific">Candidatus Megaera venefica</name>
    <dbReference type="NCBI Taxonomy" id="2055910"/>
    <lineage>
        <taxon>Bacteria</taxon>
        <taxon>Pseudomonadati</taxon>
        <taxon>Pseudomonadota</taxon>
        <taxon>Alphaproteobacteria</taxon>
        <taxon>Rickettsiales</taxon>
        <taxon>Rickettsiaceae</taxon>
        <taxon>Candidatus Megaera</taxon>
    </lineage>
</organism>
<feature type="region of interest" description="Disordered" evidence="2">
    <location>
        <begin position="1"/>
        <end position="34"/>
    </location>
</feature>
<keyword evidence="3" id="KW-0282">Flagellum</keyword>
<keyword evidence="3" id="KW-0966">Cell projection</keyword>
<keyword evidence="1" id="KW-0175">Coiled coil</keyword>
<gene>
    <name evidence="3" type="ORF">Megvenef_00557</name>
</gene>
<reference evidence="3 4" key="1">
    <citation type="submission" date="2023-03" db="EMBL/GenBank/DDBJ databases">
        <title>Host association and intracellularity evolved multiple times independently in the Rickettsiales.</title>
        <authorList>
            <person name="Castelli M."/>
            <person name="Nardi T."/>
            <person name="Gammuto L."/>
            <person name="Bellinzona G."/>
            <person name="Sabaneyeva E."/>
            <person name="Potekhin A."/>
            <person name="Serra V."/>
            <person name="Petroni G."/>
            <person name="Sassera D."/>
        </authorList>
    </citation>
    <scope>NUCLEOTIDE SEQUENCE [LARGE SCALE GENOMIC DNA]</scope>
    <source>
        <strain evidence="3 4">Sr 2-6</strain>
    </source>
</reference>
<sequence>MATAVLEQHALGSSEADRGKKQSLSTTKNHGAGEFADLIKDRPKLIYSSPAKAESAQKTDKNLQNRQKLSESEQLKIVGLKRKLEEPDQALESMVVATMINQPSQIPLAPLSDESEFALLGEDDILGQEFAVPVINIITKAEDDLSMVITKPELVISESMGAEVVVASSLASSDNIKENIVVAATNDKDSVSLSGQDSLIISELSSQEQSLIQSLKSFKLPEGFSNDFGSNKNLNRAQEENSNQFVSNERSVAQNAGILLKSAVVENSQPIKDPMMAVGEDVSNLIAISSNLLLADETRQGQSVLAKMNKNLESESKISSVIQDEPKLNLESQDNFSGLEQDAGESSAKKYSVLDSFGGTLEVNSEDLFQVSFRENTLNLGTKNLLPKPDMQISLAVKEVLSVSSNAGKKEITINLFPEALGPVKVEILSVLGENGARKIESIKVMAEKRETLEILEKSRMDLEKNLKEVTNTKEEASLQFEMNHQGKGSSGAYFNSTEERDNWMNNFVGLVAEEDSTNALMEYDGQSSGYITEDSINIKV</sequence>
<dbReference type="InterPro" id="IPR038610">
    <property type="entry name" value="FliK-like_C_sf"/>
</dbReference>
<dbReference type="EMBL" id="JARJFB010000029">
    <property type="protein sequence ID" value="MEA0970590.1"/>
    <property type="molecule type" value="Genomic_DNA"/>
</dbReference>
<evidence type="ECO:0000313" key="3">
    <source>
        <dbReference type="EMBL" id="MEA0970590.1"/>
    </source>
</evidence>
<feature type="region of interest" description="Disordered" evidence="2">
    <location>
        <begin position="49"/>
        <end position="68"/>
    </location>
</feature>
<keyword evidence="3" id="KW-0969">Cilium</keyword>
<dbReference type="Proteomes" id="UP001291687">
    <property type="component" value="Unassembled WGS sequence"/>
</dbReference>
<protein>
    <submittedName>
        <fullName evidence="3">Flagellar hook-length control protein FliK</fullName>
    </submittedName>
</protein>
<dbReference type="RefSeq" id="WP_322776494.1">
    <property type="nucleotide sequence ID" value="NZ_JARJFB010000029.1"/>
</dbReference>
<evidence type="ECO:0000256" key="2">
    <source>
        <dbReference type="SAM" id="MobiDB-lite"/>
    </source>
</evidence>
<evidence type="ECO:0000256" key="1">
    <source>
        <dbReference type="SAM" id="Coils"/>
    </source>
</evidence>
<evidence type="ECO:0000313" key="4">
    <source>
        <dbReference type="Proteomes" id="UP001291687"/>
    </source>
</evidence>
<feature type="compositionally biased region" description="Basic and acidic residues" evidence="2">
    <location>
        <begin position="55"/>
        <end position="68"/>
    </location>
</feature>
<comment type="caution">
    <text evidence="3">The sequence shown here is derived from an EMBL/GenBank/DDBJ whole genome shotgun (WGS) entry which is preliminary data.</text>
</comment>
<accession>A0ABU5NBM8</accession>
<dbReference type="Gene3D" id="3.30.750.140">
    <property type="match status" value="1"/>
</dbReference>
<name>A0ABU5NBM8_9RICK</name>